<evidence type="ECO:0000313" key="8">
    <source>
        <dbReference type="Proteomes" id="UP000821837"/>
    </source>
</evidence>
<gene>
    <name evidence="7" type="ORF">HPB52_002465</name>
</gene>
<dbReference type="Proteomes" id="UP000821837">
    <property type="component" value="Chromosome 3"/>
</dbReference>
<dbReference type="PANTHER" id="PTHR48020">
    <property type="entry name" value="PROTON MYO-INOSITOL COTRANSPORTER"/>
    <property type="match status" value="1"/>
</dbReference>
<dbReference type="Gene3D" id="1.20.1250.20">
    <property type="entry name" value="MFS general substrate transporter like domains"/>
    <property type="match status" value="1"/>
</dbReference>
<keyword evidence="8" id="KW-1185">Reference proteome</keyword>
<dbReference type="SUPFAM" id="SSF103473">
    <property type="entry name" value="MFS general substrate transporter"/>
    <property type="match status" value="1"/>
</dbReference>
<protein>
    <recommendedName>
        <fullName evidence="9">Major facilitator superfamily (MFS) profile domain-containing protein</fullName>
    </recommendedName>
</protein>
<evidence type="ECO:0000256" key="3">
    <source>
        <dbReference type="ARBA" id="ARBA00022692"/>
    </source>
</evidence>
<organism evidence="7 8">
    <name type="scientific">Rhipicephalus sanguineus</name>
    <name type="common">Brown dog tick</name>
    <name type="synonym">Ixodes sanguineus</name>
    <dbReference type="NCBI Taxonomy" id="34632"/>
    <lineage>
        <taxon>Eukaryota</taxon>
        <taxon>Metazoa</taxon>
        <taxon>Ecdysozoa</taxon>
        <taxon>Arthropoda</taxon>
        <taxon>Chelicerata</taxon>
        <taxon>Arachnida</taxon>
        <taxon>Acari</taxon>
        <taxon>Parasitiformes</taxon>
        <taxon>Ixodida</taxon>
        <taxon>Ixodoidea</taxon>
        <taxon>Ixodidae</taxon>
        <taxon>Rhipicephalinae</taxon>
        <taxon>Rhipicephalus</taxon>
        <taxon>Rhipicephalus</taxon>
    </lineage>
</organism>
<comment type="subcellular location">
    <subcellularLocation>
        <location evidence="1">Membrane</location>
    </subcellularLocation>
</comment>
<evidence type="ECO:0008006" key="9">
    <source>
        <dbReference type="Google" id="ProtNLM"/>
    </source>
</evidence>
<evidence type="ECO:0000256" key="6">
    <source>
        <dbReference type="SAM" id="Phobius"/>
    </source>
</evidence>
<name>A0A9D4PYA8_RHISA</name>
<reference evidence="7" key="1">
    <citation type="journal article" date="2020" name="Cell">
        <title>Large-Scale Comparative Analyses of Tick Genomes Elucidate Their Genetic Diversity and Vector Capacities.</title>
        <authorList>
            <consortium name="Tick Genome and Microbiome Consortium (TIGMIC)"/>
            <person name="Jia N."/>
            <person name="Wang J."/>
            <person name="Shi W."/>
            <person name="Du L."/>
            <person name="Sun Y."/>
            <person name="Zhan W."/>
            <person name="Jiang J.F."/>
            <person name="Wang Q."/>
            <person name="Zhang B."/>
            <person name="Ji P."/>
            <person name="Bell-Sakyi L."/>
            <person name="Cui X.M."/>
            <person name="Yuan T.T."/>
            <person name="Jiang B.G."/>
            <person name="Yang W.F."/>
            <person name="Lam T.T."/>
            <person name="Chang Q.C."/>
            <person name="Ding S.J."/>
            <person name="Wang X.J."/>
            <person name="Zhu J.G."/>
            <person name="Ruan X.D."/>
            <person name="Zhao L."/>
            <person name="Wei J.T."/>
            <person name="Ye R.Z."/>
            <person name="Que T.C."/>
            <person name="Du C.H."/>
            <person name="Zhou Y.H."/>
            <person name="Cheng J.X."/>
            <person name="Dai P.F."/>
            <person name="Guo W.B."/>
            <person name="Han X.H."/>
            <person name="Huang E.J."/>
            <person name="Li L.F."/>
            <person name="Wei W."/>
            <person name="Gao Y.C."/>
            <person name="Liu J.Z."/>
            <person name="Shao H.Z."/>
            <person name="Wang X."/>
            <person name="Wang C.C."/>
            <person name="Yang T.C."/>
            <person name="Huo Q.B."/>
            <person name="Li W."/>
            <person name="Chen H.Y."/>
            <person name="Chen S.E."/>
            <person name="Zhou L.G."/>
            <person name="Ni X.B."/>
            <person name="Tian J.H."/>
            <person name="Sheng Y."/>
            <person name="Liu T."/>
            <person name="Pan Y.S."/>
            <person name="Xia L.Y."/>
            <person name="Li J."/>
            <person name="Zhao F."/>
            <person name="Cao W.C."/>
        </authorList>
    </citation>
    <scope>NUCLEOTIDE SEQUENCE</scope>
    <source>
        <strain evidence="7">Rsan-2018</strain>
    </source>
</reference>
<evidence type="ECO:0000256" key="2">
    <source>
        <dbReference type="ARBA" id="ARBA00022448"/>
    </source>
</evidence>
<dbReference type="EMBL" id="JABSTV010001249">
    <property type="protein sequence ID" value="KAH7961098.1"/>
    <property type="molecule type" value="Genomic_DNA"/>
</dbReference>
<accession>A0A9D4PYA8</accession>
<comment type="caution">
    <text evidence="7">The sequence shown here is derived from an EMBL/GenBank/DDBJ whole genome shotgun (WGS) entry which is preliminary data.</text>
</comment>
<dbReference type="InterPro" id="IPR005828">
    <property type="entry name" value="MFS_sugar_transport-like"/>
</dbReference>
<dbReference type="InterPro" id="IPR036259">
    <property type="entry name" value="MFS_trans_sf"/>
</dbReference>
<dbReference type="GO" id="GO:0016020">
    <property type="term" value="C:membrane"/>
    <property type="evidence" value="ECO:0007669"/>
    <property type="project" value="UniProtKB-SubCell"/>
</dbReference>
<evidence type="ECO:0000313" key="7">
    <source>
        <dbReference type="EMBL" id="KAH7961098.1"/>
    </source>
</evidence>
<dbReference type="InterPro" id="IPR050814">
    <property type="entry name" value="Myo-inositol_Transporter"/>
</dbReference>
<feature type="transmembrane region" description="Helical" evidence="6">
    <location>
        <begin position="139"/>
        <end position="159"/>
    </location>
</feature>
<dbReference type="Pfam" id="PF00083">
    <property type="entry name" value="Sugar_tr"/>
    <property type="match status" value="1"/>
</dbReference>
<evidence type="ECO:0000256" key="4">
    <source>
        <dbReference type="ARBA" id="ARBA00022989"/>
    </source>
</evidence>
<dbReference type="AlphaFoldDB" id="A0A9D4PYA8"/>
<dbReference type="GO" id="GO:0022857">
    <property type="term" value="F:transmembrane transporter activity"/>
    <property type="evidence" value="ECO:0007669"/>
    <property type="project" value="InterPro"/>
</dbReference>
<keyword evidence="3 6" id="KW-0812">Transmembrane</keyword>
<keyword evidence="2" id="KW-0813">Transport</keyword>
<feature type="transmembrane region" description="Helical" evidence="6">
    <location>
        <begin position="171"/>
        <end position="190"/>
    </location>
</feature>
<proteinExistence type="predicted"/>
<keyword evidence="5 6" id="KW-0472">Membrane</keyword>
<reference evidence="7" key="2">
    <citation type="submission" date="2021-09" db="EMBL/GenBank/DDBJ databases">
        <authorList>
            <person name="Jia N."/>
            <person name="Wang J."/>
            <person name="Shi W."/>
            <person name="Du L."/>
            <person name="Sun Y."/>
            <person name="Zhan W."/>
            <person name="Jiang J."/>
            <person name="Wang Q."/>
            <person name="Zhang B."/>
            <person name="Ji P."/>
            <person name="Sakyi L.B."/>
            <person name="Cui X."/>
            <person name="Yuan T."/>
            <person name="Jiang B."/>
            <person name="Yang W."/>
            <person name="Lam T.T.-Y."/>
            <person name="Chang Q."/>
            <person name="Ding S."/>
            <person name="Wang X."/>
            <person name="Zhu J."/>
            <person name="Ruan X."/>
            <person name="Zhao L."/>
            <person name="Wei J."/>
            <person name="Que T."/>
            <person name="Du C."/>
            <person name="Cheng J."/>
            <person name="Dai P."/>
            <person name="Han X."/>
            <person name="Huang E."/>
            <person name="Gao Y."/>
            <person name="Liu J."/>
            <person name="Shao H."/>
            <person name="Ye R."/>
            <person name="Li L."/>
            <person name="Wei W."/>
            <person name="Wang X."/>
            <person name="Wang C."/>
            <person name="Huo Q."/>
            <person name="Li W."/>
            <person name="Guo W."/>
            <person name="Chen H."/>
            <person name="Chen S."/>
            <person name="Zhou L."/>
            <person name="Zhou L."/>
            <person name="Ni X."/>
            <person name="Tian J."/>
            <person name="Zhou Y."/>
            <person name="Sheng Y."/>
            <person name="Liu T."/>
            <person name="Pan Y."/>
            <person name="Xia L."/>
            <person name="Li J."/>
            <person name="Zhao F."/>
            <person name="Cao W."/>
        </authorList>
    </citation>
    <scope>NUCLEOTIDE SEQUENCE</scope>
    <source>
        <strain evidence="7">Rsan-2018</strain>
        <tissue evidence="7">Larvae</tissue>
    </source>
</reference>
<evidence type="ECO:0000256" key="5">
    <source>
        <dbReference type="ARBA" id="ARBA00023136"/>
    </source>
</evidence>
<dbReference type="PANTHER" id="PTHR48020:SF12">
    <property type="entry name" value="PROTON MYO-INOSITOL COTRANSPORTER"/>
    <property type="match status" value="1"/>
</dbReference>
<dbReference type="VEuPathDB" id="VectorBase:RSAN_035847"/>
<evidence type="ECO:0000256" key="1">
    <source>
        <dbReference type="ARBA" id="ARBA00004370"/>
    </source>
</evidence>
<sequence length="219" mass="23879">MPPSDLKALIRAIIREELRDLEQQRSTAVSTPPAPFDLRNLVKQELAAMTTPTAPVAPPARPLPTYADVASLTTPTASVAQTLMPTYADIAAIPPAAVTSGPADITCGHLASVRGYSIGLGPVVWILSAELVPCRNRGFYLGAATAFNWICALVVTWLFGVLRETYHYSGMGWFFSSLTFVGAMLVNYFLPETQGHSLEQILLRQFREREDTSIQSTRP</sequence>
<keyword evidence="4 6" id="KW-1133">Transmembrane helix</keyword>